<evidence type="ECO:0000313" key="1">
    <source>
        <dbReference type="EMBL" id="VFU42329.1"/>
    </source>
</evidence>
<sequence length="70" mass="8493">MMNTSLPQLSFHMFIGSNLENFEFKCCKFVYCYNTFFFKYISLKFLIRRPIIDKTMLTKWFACNKNDHDA</sequence>
<name>A0A6N2LYF5_SALVM</name>
<dbReference type="EMBL" id="CAADRP010001576">
    <property type="protein sequence ID" value="VFU42329.1"/>
    <property type="molecule type" value="Genomic_DNA"/>
</dbReference>
<gene>
    <name evidence="1" type="ORF">SVIM_LOCUS253330</name>
</gene>
<dbReference type="AlphaFoldDB" id="A0A6N2LYF5"/>
<organism evidence="1">
    <name type="scientific">Salix viminalis</name>
    <name type="common">Common osier</name>
    <name type="synonym">Basket willow</name>
    <dbReference type="NCBI Taxonomy" id="40686"/>
    <lineage>
        <taxon>Eukaryota</taxon>
        <taxon>Viridiplantae</taxon>
        <taxon>Streptophyta</taxon>
        <taxon>Embryophyta</taxon>
        <taxon>Tracheophyta</taxon>
        <taxon>Spermatophyta</taxon>
        <taxon>Magnoliopsida</taxon>
        <taxon>eudicotyledons</taxon>
        <taxon>Gunneridae</taxon>
        <taxon>Pentapetalae</taxon>
        <taxon>rosids</taxon>
        <taxon>fabids</taxon>
        <taxon>Malpighiales</taxon>
        <taxon>Salicaceae</taxon>
        <taxon>Saliceae</taxon>
        <taxon>Salix</taxon>
    </lineage>
</organism>
<reference evidence="1" key="1">
    <citation type="submission" date="2019-03" db="EMBL/GenBank/DDBJ databases">
        <authorList>
            <person name="Mank J."/>
            <person name="Almeida P."/>
        </authorList>
    </citation>
    <scope>NUCLEOTIDE SEQUENCE</scope>
    <source>
        <strain evidence="1">78183</strain>
    </source>
</reference>
<protein>
    <submittedName>
        <fullName evidence="1">Uncharacterized protein</fullName>
    </submittedName>
</protein>
<accession>A0A6N2LYF5</accession>
<proteinExistence type="predicted"/>